<dbReference type="AlphaFoldDB" id="A0AA86SVD1"/>
<dbReference type="InterPro" id="IPR012677">
    <property type="entry name" value="Nucleotide-bd_a/b_plait_sf"/>
</dbReference>
<dbReference type="GO" id="GO:0003723">
    <property type="term" value="F:RNA binding"/>
    <property type="evidence" value="ECO:0007669"/>
    <property type="project" value="UniProtKB-KW"/>
</dbReference>
<dbReference type="Gramene" id="rna-AYBTSS11_LOCUS25622">
    <property type="protein sequence ID" value="CAJ1973558.1"/>
    <property type="gene ID" value="gene-AYBTSS11_LOCUS25622"/>
</dbReference>
<dbReference type="InterPro" id="IPR035979">
    <property type="entry name" value="RBD_domain_sf"/>
</dbReference>
<evidence type="ECO:0000313" key="4">
    <source>
        <dbReference type="Proteomes" id="UP001189624"/>
    </source>
</evidence>
<protein>
    <recommendedName>
        <fullName evidence="2">RRM domain-containing protein</fullName>
    </recommendedName>
</protein>
<dbReference type="PANTHER" id="PTHR10501">
    <property type="entry name" value="U1 SMALL NUCLEAR RIBONUCLEOPROTEIN A/U2 SMALL NUCLEAR RIBONUCLEOPROTEIN B"/>
    <property type="match status" value="1"/>
</dbReference>
<evidence type="ECO:0000256" key="1">
    <source>
        <dbReference type="ARBA" id="ARBA00022884"/>
    </source>
</evidence>
<gene>
    <name evidence="3" type="ORF">AYBTSS11_LOCUS25622</name>
</gene>
<dbReference type="Pfam" id="PF00076">
    <property type="entry name" value="RRM_1"/>
    <property type="match status" value="1"/>
</dbReference>
<dbReference type="Gene3D" id="3.30.70.330">
    <property type="match status" value="1"/>
</dbReference>
<sequence length="66" mass="7518">MKIKSLGVQINFKDMLGNLFRPFIGYKDIRVVHKEPRRSGDKAMTLCFVEFVDSKCALTALEALQV</sequence>
<evidence type="ECO:0000259" key="2">
    <source>
        <dbReference type="Pfam" id="PF00076"/>
    </source>
</evidence>
<reference evidence="3" key="1">
    <citation type="submission" date="2023-10" db="EMBL/GenBank/DDBJ databases">
        <authorList>
            <person name="Domelevo Entfellner J.-B."/>
        </authorList>
    </citation>
    <scope>NUCLEOTIDE SEQUENCE</scope>
</reference>
<accession>A0AA86SVD1</accession>
<proteinExistence type="predicted"/>
<feature type="domain" description="RRM" evidence="2">
    <location>
        <begin position="14"/>
        <end position="65"/>
    </location>
</feature>
<keyword evidence="1" id="KW-0694">RNA-binding</keyword>
<organism evidence="3 4">
    <name type="scientific">Sphenostylis stenocarpa</name>
    <dbReference type="NCBI Taxonomy" id="92480"/>
    <lineage>
        <taxon>Eukaryota</taxon>
        <taxon>Viridiplantae</taxon>
        <taxon>Streptophyta</taxon>
        <taxon>Embryophyta</taxon>
        <taxon>Tracheophyta</taxon>
        <taxon>Spermatophyta</taxon>
        <taxon>Magnoliopsida</taxon>
        <taxon>eudicotyledons</taxon>
        <taxon>Gunneridae</taxon>
        <taxon>Pentapetalae</taxon>
        <taxon>rosids</taxon>
        <taxon>fabids</taxon>
        <taxon>Fabales</taxon>
        <taxon>Fabaceae</taxon>
        <taxon>Papilionoideae</taxon>
        <taxon>50 kb inversion clade</taxon>
        <taxon>NPAAA clade</taxon>
        <taxon>indigoferoid/millettioid clade</taxon>
        <taxon>Phaseoleae</taxon>
        <taxon>Sphenostylis</taxon>
    </lineage>
</organism>
<dbReference type="EMBL" id="OY731406">
    <property type="protein sequence ID" value="CAJ1973558.1"/>
    <property type="molecule type" value="Genomic_DNA"/>
</dbReference>
<dbReference type="Proteomes" id="UP001189624">
    <property type="component" value="Chromosome 9"/>
</dbReference>
<dbReference type="SUPFAM" id="SSF54928">
    <property type="entry name" value="RNA-binding domain, RBD"/>
    <property type="match status" value="1"/>
</dbReference>
<evidence type="ECO:0000313" key="3">
    <source>
        <dbReference type="EMBL" id="CAJ1973558.1"/>
    </source>
</evidence>
<name>A0AA86SVD1_9FABA</name>
<dbReference type="InterPro" id="IPR000504">
    <property type="entry name" value="RRM_dom"/>
</dbReference>
<keyword evidence="4" id="KW-1185">Reference proteome</keyword>